<gene>
    <name evidence="5" type="ORF">AARE701A_LOCUS2646</name>
</gene>
<comment type="function">
    <text evidence="1">May promote appropriate targeting of ribosome-nascent polypeptide complexes.</text>
</comment>
<protein>
    <recommendedName>
        <fullName evidence="4">NAC-A/B domain-containing protein</fullName>
    </recommendedName>
</protein>
<organism evidence="5 6">
    <name type="scientific">Arabidopsis arenosa</name>
    <name type="common">Sand rock-cress</name>
    <name type="synonym">Cardaminopsis arenosa</name>
    <dbReference type="NCBI Taxonomy" id="38785"/>
    <lineage>
        <taxon>Eukaryota</taxon>
        <taxon>Viridiplantae</taxon>
        <taxon>Streptophyta</taxon>
        <taxon>Embryophyta</taxon>
        <taxon>Tracheophyta</taxon>
        <taxon>Spermatophyta</taxon>
        <taxon>Magnoliopsida</taxon>
        <taxon>eudicotyledons</taxon>
        <taxon>Gunneridae</taxon>
        <taxon>Pentapetalae</taxon>
        <taxon>rosids</taxon>
        <taxon>malvids</taxon>
        <taxon>Brassicales</taxon>
        <taxon>Brassicaceae</taxon>
        <taxon>Camelineae</taxon>
        <taxon>Arabidopsis</taxon>
    </lineage>
</organism>
<dbReference type="FunFam" id="2.20.70.30:FF:000002">
    <property type="entry name" value="Nascent polypeptide-associated complex (NAC), alpha subunit"/>
    <property type="match status" value="1"/>
</dbReference>
<keyword evidence="6" id="KW-1185">Reference proteome</keyword>
<proteinExistence type="predicted"/>
<keyword evidence="2" id="KW-0653">Protein transport</keyword>
<feature type="compositionally biased region" description="Acidic residues" evidence="3">
    <location>
        <begin position="25"/>
        <end position="54"/>
    </location>
</feature>
<dbReference type="SMART" id="SM01407">
    <property type="entry name" value="NAC"/>
    <property type="match status" value="1"/>
</dbReference>
<evidence type="ECO:0000256" key="2">
    <source>
        <dbReference type="ARBA" id="ARBA00022927"/>
    </source>
</evidence>
<evidence type="ECO:0000256" key="1">
    <source>
        <dbReference type="ARBA" id="ARBA00004000"/>
    </source>
</evidence>
<feature type="region of interest" description="Disordered" evidence="3">
    <location>
        <begin position="23"/>
        <end position="70"/>
    </location>
</feature>
<evidence type="ECO:0000313" key="5">
    <source>
        <dbReference type="EMBL" id="CAE5959094.1"/>
    </source>
</evidence>
<dbReference type="Gene3D" id="1.10.8.10">
    <property type="entry name" value="DNA helicase RuvA subunit, C-terminal domain"/>
    <property type="match status" value="1"/>
</dbReference>
<dbReference type="GO" id="GO:0015031">
    <property type="term" value="P:protein transport"/>
    <property type="evidence" value="ECO:0007669"/>
    <property type="project" value="UniProtKB-KW"/>
</dbReference>
<evidence type="ECO:0000256" key="3">
    <source>
        <dbReference type="SAM" id="MobiDB-lite"/>
    </source>
</evidence>
<name>A0A8S1ZH91_ARAAE</name>
<evidence type="ECO:0000313" key="6">
    <source>
        <dbReference type="Proteomes" id="UP000682877"/>
    </source>
</evidence>
<dbReference type="EMBL" id="LR999451">
    <property type="protein sequence ID" value="CAE5959094.1"/>
    <property type="molecule type" value="Genomic_DNA"/>
</dbReference>
<dbReference type="InterPro" id="IPR038187">
    <property type="entry name" value="NAC_A/B_dom_sf"/>
</dbReference>
<accession>A0A8S1ZH91</accession>
<dbReference type="InterPro" id="IPR002715">
    <property type="entry name" value="Nas_poly-pep-assoc_cplx_dom"/>
</dbReference>
<dbReference type="FunFam" id="1.10.8.10:FF:000006">
    <property type="entry name" value="Putative nascent polypeptide-associated complex subunit alpha"/>
    <property type="match status" value="1"/>
</dbReference>
<dbReference type="InterPro" id="IPR044034">
    <property type="entry name" value="NAC-like_UBA"/>
</dbReference>
<dbReference type="PANTHER" id="PTHR21713">
    <property type="entry name" value="NASCENT POLYPEPTIDE ASSOCIATED COMPLEX ALPHA SUBUNIT-RELATED"/>
    <property type="match status" value="1"/>
</dbReference>
<dbReference type="AlphaFoldDB" id="A0A8S1ZH91"/>
<dbReference type="Pfam" id="PF19026">
    <property type="entry name" value="UBA_HYPK"/>
    <property type="match status" value="1"/>
</dbReference>
<dbReference type="Pfam" id="PF01849">
    <property type="entry name" value="NAC"/>
    <property type="match status" value="1"/>
</dbReference>
<sequence>MPGAIVEEEKSQIESIKEQLKLEKEDDVVVEDVKDGEEEDDDEDDEDVEGEGEGGNENSKQSRSEKKSRKAVLKLGMKTVSDVSRVTIKRTKNVLFVISKPDVYKSPNAETYVIFGEAKIDDLSSQLQTQAAQRFKMPDMASMLRNDASVAAMAPLAEEEDEEDVDDTGVEARDIDLVMTQAGVSKAKAVKALKASDGDIVSAIMELTT</sequence>
<dbReference type="InterPro" id="IPR016641">
    <property type="entry name" value="EGD2/NACA0like"/>
</dbReference>
<dbReference type="Gene3D" id="2.20.70.30">
    <property type="entry name" value="Nascent polypeptide-associated complex domain"/>
    <property type="match status" value="1"/>
</dbReference>
<dbReference type="GO" id="GO:0005854">
    <property type="term" value="C:nascent polypeptide-associated complex"/>
    <property type="evidence" value="ECO:0007669"/>
    <property type="project" value="InterPro"/>
</dbReference>
<reference evidence="5" key="1">
    <citation type="submission" date="2021-01" db="EMBL/GenBank/DDBJ databases">
        <authorList>
            <person name="Bezrukov I."/>
        </authorList>
    </citation>
    <scope>NUCLEOTIDE SEQUENCE</scope>
</reference>
<feature type="domain" description="NAC-A/B" evidence="4">
    <location>
        <begin position="62"/>
        <end position="127"/>
    </location>
</feature>
<dbReference type="PROSITE" id="PS51151">
    <property type="entry name" value="NAC_AB"/>
    <property type="match status" value="1"/>
</dbReference>
<keyword evidence="2" id="KW-0813">Transport</keyword>
<dbReference type="CDD" id="cd22054">
    <property type="entry name" value="NAC_NACA"/>
    <property type="match status" value="1"/>
</dbReference>
<dbReference type="Proteomes" id="UP000682877">
    <property type="component" value="Chromosome 1"/>
</dbReference>
<evidence type="ECO:0000259" key="4">
    <source>
        <dbReference type="PROSITE" id="PS51151"/>
    </source>
</evidence>
<dbReference type="PIRSF" id="PIRSF015901">
    <property type="entry name" value="NAC_alpha"/>
    <property type="match status" value="1"/>
</dbReference>